<evidence type="ECO:0000259" key="1">
    <source>
        <dbReference type="Pfam" id="PF01796"/>
    </source>
</evidence>
<evidence type="ECO:0000313" key="3">
    <source>
        <dbReference type="EMBL" id="API59907.1"/>
    </source>
</evidence>
<dbReference type="InterPro" id="IPR002878">
    <property type="entry name" value="ChsH2_C"/>
</dbReference>
<dbReference type="KEGG" id="sphj:BSL82_11785"/>
<evidence type="ECO:0000313" key="4">
    <source>
        <dbReference type="Proteomes" id="UP000182063"/>
    </source>
</evidence>
<feature type="domain" description="ChsH2 rubredoxin-like zinc ribbon" evidence="2">
    <location>
        <begin position="16"/>
        <end position="51"/>
    </location>
</feature>
<keyword evidence="4" id="KW-1185">Reference proteome</keyword>
<dbReference type="PANTHER" id="PTHR34075:SF5">
    <property type="entry name" value="BLR3430 PROTEIN"/>
    <property type="match status" value="1"/>
</dbReference>
<dbReference type="AlphaFoldDB" id="A0A1L3ZWA2"/>
<accession>A0A1L3ZWA2</accession>
<proteinExistence type="predicted"/>
<dbReference type="InterPro" id="IPR022002">
    <property type="entry name" value="ChsH2_Znr"/>
</dbReference>
<gene>
    <name evidence="3" type="ORF">BSL82_11785</name>
</gene>
<dbReference type="RefSeq" id="WP_072597697.1">
    <property type="nucleotide sequence ID" value="NZ_CP018221.1"/>
</dbReference>
<dbReference type="PANTHER" id="PTHR34075">
    <property type="entry name" value="BLR3430 PROTEIN"/>
    <property type="match status" value="1"/>
</dbReference>
<dbReference type="Gene3D" id="6.10.30.10">
    <property type="match status" value="1"/>
</dbReference>
<sequence>MTDALPRLGAINRPFWQSGETGVIQMQLCTACGRWRHPPGVRCADCGSRDLQWSPVTGRGTVVSHTVNHQPWAPDTIVPYTLVLVELDEQVGLRLTSRLVDGPMPDGALIGSRVSVVFERREDVWLPLFQIEDDAA</sequence>
<organism evidence="3 4">
    <name type="scientific">Tardibacter chloracetimidivorans</name>
    <dbReference type="NCBI Taxonomy" id="1921510"/>
    <lineage>
        <taxon>Bacteria</taxon>
        <taxon>Pseudomonadati</taxon>
        <taxon>Pseudomonadota</taxon>
        <taxon>Alphaproteobacteria</taxon>
        <taxon>Sphingomonadales</taxon>
        <taxon>Sphingomonadaceae</taxon>
        <taxon>Tardibacter</taxon>
    </lineage>
</organism>
<dbReference type="InterPro" id="IPR052513">
    <property type="entry name" value="Thioester_dehydratase-like"/>
</dbReference>
<feature type="domain" description="ChsH2 C-terminal OB-fold" evidence="1">
    <location>
        <begin position="53"/>
        <end position="119"/>
    </location>
</feature>
<reference evidence="4" key="1">
    <citation type="submission" date="2016-11" db="EMBL/GenBank/DDBJ databases">
        <title>Complete Genome Sequence of alachlor-degrading Sphingomonas sp. strain JJ-A5.</title>
        <authorList>
            <person name="Lee H."/>
            <person name="Ka J.-O."/>
        </authorList>
    </citation>
    <scope>NUCLEOTIDE SEQUENCE [LARGE SCALE GENOMIC DNA]</scope>
    <source>
        <strain evidence="4">JJ-A5</strain>
    </source>
</reference>
<dbReference type="OrthoDB" id="7210118at2"/>
<name>A0A1L3ZWA2_9SPHN</name>
<dbReference type="InterPro" id="IPR012340">
    <property type="entry name" value="NA-bd_OB-fold"/>
</dbReference>
<dbReference type="Proteomes" id="UP000182063">
    <property type="component" value="Chromosome"/>
</dbReference>
<dbReference type="SUPFAM" id="SSF50249">
    <property type="entry name" value="Nucleic acid-binding proteins"/>
    <property type="match status" value="1"/>
</dbReference>
<dbReference type="STRING" id="1921510.BSL82_11785"/>
<protein>
    <recommendedName>
        <fullName evidence="5">DNA-binding protein</fullName>
    </recommendedName>
</protein>
<dbReference type="EMBL" id="CP018221">
    <property type="protein sequence ID" value="API59907.1"/>
    <property type="molecule type" value="Genomic_DNA"/>
</dbReference>
<evidence type="ECO:0008006" key="5">
    <source>
        <dbReference type="Google" id="ProtNLM"/>
    </source>
</evidence>
<dbReference type="Pfam" id="PF01796">
    <property type="entry name" value="OB_ChsH2_C"/>
    <property type="match status" value="1"/>
</dbReference>
<evidence type="ECO:0000259" key="2">
    <source>
        <dbReference type="Pfam" id="PF12172"/>
    </source>
</evidence>
<dbReference type="Pfam" id="PF12172">
    <property type="entry name" value="zf-ChsH2"/>
    <property type="match status" value="1"/>
</dbReference>